<dbReference type="InterPro" id="IPR013083">
    <property type="entry name" value="Znf_RING/FYVE/PHD"/>
</dbReference>
<protein>
    <submittedName>
        <fullName evidence="14">Ubiquitin carboxy terminal hydrolase Ubp10</fullName>
    </submittedName>
</protein>
<dbReference type="InterPro" id="IPR001394">
    <property type="entry name" value="Peptidase_C19_UCH"/>
</dbReference>
<dbReference type="OrthoDB" id="10263353at2759"/>
<feature type="compositionally biased region" description="Basic and acidic residues" evidence="11">
    <location>
        <begin position="17"/>
        <end position="32"/>
    </location>
</feature>
<dbReference type="RefSeq" id="XP_002175632.1">
    <property type="nucleotide sequence ID" value="XM_002175596.1"/>
</dbReference>
<feature type="region of interest" description="Disordered" evidence="11">
    <location>
        <begin position="1"/>
        <end position="47"/>
    </location>
</feature>
<dbReference type="GO" id="GO:0004843">
    <property type="term" value="F:cysteine-type deubiquitinase activity"/>
    <property type="evidence" value="ECO:0007669"/>
    <property type="project" value="InterPro"/>
</dbReference>
<dbReference type="InterPro" id="IPR001607">
    <property type="entry name" value="Znf_UBP"/>
</dbReference>
<evidence type="ECO:0000256" key="9">
    <source>
        <dbReference type="ARBA" id="ARBA00023242"/>
    </source>
</evidence>
<dbReference type="Pfam" id="PF00443">
    <property type="entry name" value="UCH"/>
    <property type="match status" value="1"/>
</dbReference>
<dbReference type="PANTHER" id="PTHR21646">
    <property type="entry name" value="UBIQUITIN CARBOXYL-TERMINAL HYDROLASE"/>
    <property type="match status" value="1"/>
</dbReference>
<dbReference type="GO" id="GO:0016579">
    <property type="term" value="P:protein deubiquitination"/>
    <property type="evidence" value="ECO:0007669"/>
    <property type="project" value="InterPro"/>
</dbReference>
<keyword evidence="7" id="KW-0862">Zinc</keyword>
<dbReference type="Gene3D" id="3.30.40.10">
    <property type="entry name" value="Zinc/RING finger domain, C3HC4 (zinc finger)"/>
    <property type="match status" value="1"/>
</dbReference>
<dbReference type="HOGENOM" id="CLU_016848_2_1_1"/>
<dbReference type="InterPro" id="IPR033809">
    <property type="entry name" value="USP39"/>
</dbReference>
<accession>B6K735</accession>
<dbReference type="SUPFAM" id="SSF54001">
    <property type="entry name" value="Cysteine proteinases"/>
    <property type="match status" value="1"/>
</dbReference>
<feature type="compositionally biased region" description="Polar residues" evidence="11">
    <location>
        <begin position="33"/>
        <end position="47"/>
    </location>
</feature>
<dbReference type="JaponicusDB" id="SJAG_04538">
    <property type="gene designation" value="ubp10"/>
</dbReference>
<keyword evidence="5" id="KW-0747">Spliceosome</keyword>
<keyword evidence="16" id="KW-1185">Reference proteome</keyword>
<keyword evidence="4" id="KW-0479">Metal-binding</keyword>
<comment type="subcellular location">
    <subcellularLocation>
        <location evidence="1">Nucleus</location>
    </subcellularLocation>
</comment>
<evidence type="ECO:0000256" key="11">
    <source>
        <dbReference type="SAM" id="MobiDB-lite"/>
    </source>
</evidence>
<evidence type="ECO:0000256" key="7">
    <source>
        <dbReference type="ARBA" id="ARBA00022833"/>
    </source>
</evidence>
<keyword evidence="3" id="KW-0507">mRNA processing</keyword>
<dbReference type="Gene3D" id="3.90.70.10">
    <property type="entry name" value="Cysteine proteinases"/>
    <property type="match status" value="1"/>
</dbReference>
<dbReference type="PROSITE" id="PS50235">
    <property type="entry name" value="USP_3"/>
    <property type="match status" value="1"/>
</dbReference>
<evidence type="ECO:0000259" key="13">
    <source>
        <dbReference type="PROSITE" id="PS50271"/>
    </source>
</evidence>
<evidence type="ECO:0000259" key="12">
    <source>
        <dbReference type="PROSITE" id="PS50235"/>
    </source>
</evidence>
<dbReference type="SUPFAM" id="SSF57850">
    <property type="entry name" value="RING/U-box"/>
    <property type="match status" value="1"/>
</dbReference>
<dbReference type="VEuPathDB" id="FungiDB:SJAG_04538"/>
<dbReference type="SMART" id="SM00290">
    <property type="entry name" value="ZnF_UBP"/>
    <property type="match status" value="1"/>
</dbReference>
<dbReference type="PANTHER" id="PTHR21646:SF16">
    <property type="entry name" value="U4_U6.U5 TRI-SNRNP-ASSOCIATED PROTEIN 2"/>
    <property type="match status" value="1"/>
</dbReference>
<dbReference type="InterPro" id="IPR038765">
    <property type="entry name" value="Papain-like_cys_pep_sf"/>
</dbReference>
<evidence type="ECO:0000256" key="2">
    <source>
        <dbReference type="ARBA" id="ARBA00009085"/>
    </source>
</evidence>
<dbReference type="eggNOG" id="KOG2026">
    <property type="taxonomic scope" value="Eukaryota"/>
</dbReference>
<evidence type="ECO:0000256" key="5">
    <source>
        <dbReference type="ARBA" id="ARBA00022728"/>
    </source>
</evidence>
<dbReference type="GeneID" id="7051895"/>
<keyword evidence="14" id="KW-0378">Hydrolase</keyword>
<evidence type="ECO:0000256" key="8">
    <source>
        <dbReference type="ARBA" id="ARBA00023187"/>
    </source>
</evidence>
<dbReference type="FunFam" id="3.30.40.10:FF:000068">
    <property type="entry name" value="U4/U6.U5 tri-snRNP-associated protein 2"/>
    <property type="match status" value="1"/>
</dbReference>
<evidence type="ECO:0000256" key="6">
    <source>
        <dbReference type="ARBA" id="ARBA00022771"/>
    </source>
</evidence>
<keyword evidence="8" id="KW-0508">mRNA splicing</keyword>
<dbReference type="GO" id="GO:0000245">
    <property type="term" value="P:spliceosomal complex assembly"/>
    <property type="evidence" value="ECO:0000318"/>
    <property type="project" value="GO_Central"/>
</dbReference>
<dbReference type="MEROPS" id="C19.972"/>
<evidence type="ECO:0000313" key="16">
    <source>
        <dbReference type="Proteomes" id="UP000001744"/>
    </source>
</evidence>
<evidence type="ECO:0000256" key="4">
    <source>
        <dbReference type="ARBA" id="ARBA00022723"/>
    </source>
</evidence>
<dbReference type="GO" id="GO:0005681">
    <property type="term" value="C:spliceosomal complex"/>
    <property type="evidence" value="ECO:0007669"/>
    <property type="project" value="UniProtKB-KW"/>
</dbReference>
<reference evidence="14 16" key="1">
    <citation type="journal article" date="2011" name="Science">
        <title>Comparative functional genomics of the fission yeasts.</title>
        <authorList>
            <person name="Rhind N."/>
            <person name="Chen Z."/>
            <person name="Yassour M."/>
            <person name="Thompson D.A."/>
            <person name="Haas B.J."/>
            <person name="Habib N."/>
            <person name="Wapinski I."/>
            <person name="Roy S."/>
            <person name="Lin M.F."/>
            <person name="Heiman D.I."/>
            <person name="Young S.K."/>
            <person name="Furuya K."/>
            <person name="Guo Y."/>
            <person name="Pidoux A."/>
            <person name="Chen H.M."/>
            <person name="Robbertse B."/>
            <person name="Goldberg J.M."/>
            <person name="Aoki K."/>
            <person name="Bayne E.H."/>
            <person name="Berlin A.M."/>
            <person name="Desjardins C.A."/>
            <person name="Dobbs E."/>
            <person name="Dukaj L."/>
            <person name="Fan L."/>
            <person name="FitzGerald M.G."/>
            <person name="French C."/>
            <person name="Gujja S."/>
            <person name="Hansen K."/>
            <person name="Keifenheim D."/>
            <person name="Levin J.Z."/>
            <person name="Mosher R.A."/>
            <person name="Mueller C.A."/>
            <person name="Pfiffner J."/>
            <person name="Priest M."/>
            <person name="Russ C."/>
            <person name="Smialowska A."/>
            <person name="Swoboda P."/>
            <person name="Sykes S.M."/>
            <person name="Vaughn M."/>
            <person name="Vengrova S."/>
            <person name="Yoder R."/>
            <person name="Zeng Q."/>
            <person name="Allshire R."/>
            <person name="Baulcombe D."/>
            <person name="Birren B.W."/>
            <person name="Brown W."/>
            <person name="Ekwall K."/>
            <person name="Kellis M."/>
            <person name="Leatherwood J."/>
            <person name="Levin H."/>
            <person name="Margalit H."/>
            <person name="Martienssen R."/>
            <person name="Nieduszynski C.A."/>
            <person name="Spatafora J.W."/>
            <person name="Friedman N."/>
            <person name="Dalgaard J.Z."/>
            <person name="Baumann P."/>
            <person name="Niki H."/>
            <person name="Regev A."/>
            <person name="Nusbaum C."/>
        </authorList>
    </citation>
    <scope>NUCLEOTIDE SEQUENCE [LARGE SCALE GENOMIC DNA]</scope>
    <source>
        <strain evidence="16">yFS275 / FY16936</strain>
    </source>
</reference>
<organism evidence="14 16">
    <name type="scientific">Schizosaccharomyces japonicus (strain yFS275 / FY16936)</name>
    <name type="common">Fission yeast</name>
    <dbReference type="NCBI Taxonomy" id="402676"/>
    <lineage>
        <taxon>Eukaryota</taxon>
        <taxon>Fungi</taxon>
        <taxon>Dikarya</taxon>
        <taxon>Ascomycota</taxon>
        <taxon>Taphrinomycotina</taxon>
        <taxon>Schizosaccharomycetes</taxon>
        <taxon>Schizosaccharomycetales</taxon>
        <taxon>Schizosaccharomycetaceae</taxon>
        <taxon>Schizosaccharomyces</taxon>
    </lineage>
</organism>
<dbReference type="PROSITE" id="PS50271">
    <property type="entry name" value="ZF_UBP"/>
    <property type="match status" value="1"/>
</dbReference>
<dbReference type="CDD" id="cd02669">
    <property type="entry name" value="Peptidase_C19M"/>
    <property type="match status" value="1"/>
</dbReference>
<evidence type="ECO:0000256" key="3">
    <source>
        <dbReference type="ARBA" id="ARBA00022664"/>
    </source>
</evidence>
<dbReference type="AlphaFoldDB" id="B6K735"/>
<dbReference type="STRING" id="402676.B6K735"/>
<dbReference type="InterPro" id="IPR050185">
    <property type="entry name" value="Ub_carboxyl-term_hydrolase"/>
</dbReference>
<dbReference type="InterPro" id="IPR028889">
    <property type="entry name" value="USP"/>
</dbReference>
<dbReference type="Pfam" id="PF02148">
    <property type="entry name" value="zf-UBP"/>
    <property type="match status" value="1"/>
</dbReference>
<name>B6K735_SCHJY</name>
<gene>
    <name evidence="15" type="primary">ubp10</name>
    <name evidence="14" type="ORF">SJAG_04538</name>
</gene>
<evidence type="ECO:0000313" key="14">
    <source>
        <dbReference type="EMBL" id="EEB09339.1"/>
    </source>
</evidence>
<sequence length="506" mass="58611">MNDSEAAMSGSLKRKRKDENDPTELRTDKTENSNDVQTKAKNASLEASTNDNNKFEDLYLDTINRSMLDFDFDKLCSVSLSNLNVYACLVCGKYYQGRGPNSYAYVHALTENHHVFVNCSTLRFYILPESYQVTSAALDDIKYVMQPTYTKEQVSQLDVKETTSYDLDKKPYFPGFIGMNNIKQNDYLNVIVQALAHVKPFRNYFLLTDFSSSPSIVQRLATLIRKIWNPRAFKNHVSPQELTQEITVLSHKKYSVNEQQDPIEFLTWLLSTLHVALGGSRKKVFSLKPTSIIHYIFQGCIRMESQKIHAQTRAGDHIVFEADRRIEVNLVPFLYLTLDPPPKPLFQDEFEGNIIPQVSVYELLTKYNGVTTQELAGFRRRFHITHAPSYIMFHVKRFTRNNYFPEHNPTIVTFPLEGLDLAPYIDKTFLEKNPKLSTIYNLCVNIVHESIFQGENESHVFKVQVKNKATNKWYQIQDLYVEEVSSDLINLGETYIQIWERQTRLP</sequence>
<evidence type="ECO:0000256" key="10">
    <source>
        <dbReference type="PROSITE-ProRule" id="PRU00502"/>
    </source>
</evidence>
<feature type="domain" description="USP" evidence="12">
    <location>
        <begin position="177"/>
        <end position="502"/>
    </location>
</feature>
<dbReference type="EMBL" id="KE651168">
    <property type="protein sequence ID" value="EEB09339.1"/>
    <property type="molecule type" value="Genomic_DNA"/>
</dbReference>
<evidence type="ECO:0000256" key="1">
    <source>
        <dbReference type="ARBA" id="ARBA00004123"/>
    </source>
</evidence>
<comment type="similarity">
    <text evidence="2">Belongs to the peptidase C19 family.</text>
</comment>
<keyword evidence="9" id="KW-0539">Nucleus</keyword>
<dbReference type="Proteomes" id="UP000001744">
    <property type="component" value="Unassembled WGS sequence"/>
</dbReference>
<evidence type="ECO:0000313" key="15">
    <source>
        <dbReference type="JaponicusDB" id="SJAG_04538"/>
    </source>
</evidence>
<proteinExistence type="inferred from homology"/>
<dbReference type="GO" id="GO:0008270">
    <property type="term" value="F:zinc ion binding"/>
    <property type="evidence" value="ECO:0007669"/>
    <property type="project" value="UniProtKB-KW"/>
</dbReference>
<keyword evidence="6 10" id="KW-0863">Zinc-finger</keyword>
<feature type="domain" description="UBP-type" evidence="13">
    <location>
        <begin position="55"/>
        <end position="152"/>
    </location>
</feature>
<dbReference type="OMA" id="PQFLIFH"/>